<gene>
    <name evidence="2" type="ORF">MFIFM68171_01683</name>
</gene>
<dbReference type="RefSeq" id="XP_070913206.1">
    <property type="nucleotide sequence ID" value="XM_071057105.1"/>
</dbReference>
<reference evidence="2 3" key="1">
    <citation type="submission" date="2024-09" db="EMBL/GenBank/DDBJ databases">
        <title>Itraconazole resistance in Madurella fahalii resulting from another homologue of gene encoding cytochrome P450 14-alpha sterol demethylase (CYP51).</title>
        <authorList>
            <person name="Yoshioka I."/>
            <person name="Fahal A.H."/>
            <person name="Kaneko S."/>
            <person name="Yaguchi T."/>
        </authorList>
    </citation>
    <scope>NUCLEOTIDE SEQUENCE [LARGE SCALE GENOMIC DNA]</scope>
    <source>
        <strain evidence="2 3">IFM 68171</strain>
    </source>
</reference>
<dbReference type="EMBL" id="BAAFSV010000001">
    <property type="protein sequence ID" value="GAB1311473.1"/>
    <property type="molecule type" value="Genomic_DNA"/>
</dbReference>
<organism evidence="2 3">
    <name type="scientific">Madurella fahalii</name>
    <dbReference type="NCBI Taxonomy" id="1157608"/>
    <lineage>
        <taxon>Eukaryota</taxon>
        <taxon>Fungi</taxon>
        <taxon>Dikarya</taxon>
        <taxon>Ascomycota</taxon>
        <taxon>Pezizomycotina</taxon>
        <taxon>Sordariomycetes</taxon>
        <taxon>Sordariomycetidae</taxon>
        <taxon>Sordariales</taxon>
        <taxon>Sordariales incertae sedis</taxon>
        <taxon>Madurella</taxon>
    </lineage>
</organism>
<evidence type="ECO:0000313" key="2">
    <source>
        <dbReference type="EMBL" id="GAB1311473.1"/>
    </source>
</evidence>
<accession>A0ABQ0G137</accession>
<dbReference type="GeneID" id="98172428"/>
<name>A0ABQ0G137_9PEZI</name>
<dbReference type="Pfam" id="PF24494">
    <property type="entry name" value="DUF7587"/>
    <property type="match status" value="1"/>
</dbReference>
<comment type="caution">
    <text evidence="2">The sequence shown here is derived from an EMBL/GenBank/DDBJ whole genome shotgun (WGS) entry which is preliminary data.</text>
</comment>
<keyword evidence="3" id="KW-1185">Reference proteome</keyword>
<sequence length="374" mass="41827">MLKQPLPFEPNPSQRRQMPLFNTNKVPRYLFRVHTPTSAGKTTVSSVVPPASSCGSAGETRDLFSLRPSYAAALLNNHLWWVQAHEANCNFVSWTSSLLFALHYTLHRHRGSRDKSALADISLLVLDTRGLPAGTFVSEMEILKVFAEHEHEPAGTAPRRTLRKLVEIRERPGNRTYGEYLSQGDLDIRGRCAQTTMQKVIDLGMFELLKELSRERLWENLANSVIVLREELWPRAYADASPATHFEVRKAITIADACFGDRWTVPLTAMLLALRRRKRNDSVIVQGIAAMFSPSEIERLSLGDIKAYDRIPEVEQFQMIIDDIHGHFAGGTTSLADSVEDLSGSQVPVLIGATIMPSDFASEELINRFAGMGL</sequence>
<evidence type="ECO:0000259" key="1">
    <source>
        <dbReference type="Pfam" id="PF24494"/>
    </source>
</evidence>
<dbReference type="Proteomes" id="UP001628179">
    <property type="component" value="Unassembled WGS sequence"/>
</dbReference>
<feature type="domain" description="DUF7587" evidence="1">
    <location>
        <begin position="26"/>
        <end position="144"/>
    </location>
</feature>
<dbReference type="InterPro" id="IPR056009">
    <property type="entry name" value="DUF7587"/>
</dbReference>
<proteinExistence type="predicted"/>
<evidence type="ECO:0000313" key="3">
    <source>
        <dbReference type="Proteomes" id="UP001628179"/>
    </source>
</evidence>
<protein>
    <recommendedName>
        <fullName evidence="1">DUF7587 domain-containing protein</fullName>
    </recommendedName>
</protein>